<evidence type="ECO:0000256" key="1">
    <source>
        <dbReference type="SAM" id="MobiDB-lite"/>
    </source>
</evidence>
<dbReference type="GO" id="GO:0003743">
    <property type="term" value="F:translation initiation factor activity"/>
    <property type="evidence" value="ECO:0007669"/>
    <property type="project" value="UniProtKB-KW"/>
</dbReference>
<comment type="caution">
    <text evidence="2">The sequence shown here is derived from an EMBL/GenBank/DDBJ whole genome shotgun (WGS) entry which is preliminary data.</text>
</comment>
<protein>
    <submittedName>
        <fullName evidence="2">Translation initiation factor IF-2</fullName>
    </submittedName>
</protein>
<name>F3NGN3_9ACTN</name>
<evidence type="ECO:0000313" key="3">
    <source>
        <dbReference type="Proteomes" id="UP000003022"/>
    </source>
</evidence>
<keyword evidence="3" id="KW-1185">Reference proteome</keyword>
<feature type="region of interest" description="Disordered" evidence="1">
    <location>
        <begin position="455"/>
        <end position="501"/>
    </location>
</feature>
<dbReference type="eggNOG" id="ENOG5030G9X">
    <property type="taxonomic scope" value="Bacteria"/>
</dbReference>
<evidence type="ECO:0000313" key="2">
    <source>
        <dbReference type="EMBL" id="EGG47373.1"/>
    </source>
</evidence>
<dbReference type="EMBL" id="AEYX01000032">
    <property type="protein sequence ID" value="EGG47373.1"/>
    <property type="molecule type" value="Genomic_DNA"/>
</dbReference>
<dbReference type="Proteomes" id="UP000003022">
    <property type="component" value="Unassembled WGS sequence"/>
</dbReference>
<feature type="compositionally biased region" description="Basic and acidic residues" evidence="1">
    <location>
        <begin position="357"/>
        <end position="372"/>
    </location>
</feature>
<gene>
    <name evidence="2" type="ORF">SGM_2297</name>
</gene>
<feature type="region of interest" description="Disordered" evidence="1">
    <location>
        <begin position="1"/>
        <end position="419"/>
    </location>
</feature>
<accession>F3NGN3</accession>
<proteinExistence type="predicted"/>
<sequence length="501" mass="52141">MLSPPVDPAGPARPPAFASAWSPLGDPAARPVNDARVRPSRPPSRGRPGPADTGAVEPGRRGDCQTRPARGPPDPADAGTVEPGPHRHRRTRPAQEPPDPADAGTVEPGRTGTARPGPRRNHRTPSTQTPPDPAGAGHRRTRSARGTVEPGSHRHRRTRPAQEPPDPVDAGHRRTRPPQKPPDPVDARTAEPGPRRHRQTRPAQEPPDPVNAGHRRTRSARGARPCENLGAPRPGLSVGAGRGGADESGSGTVVTDQGAGGGDSREDEGGTPAIPDEVWARFAHDTERAIARSAPREPSARERAGGARIESQAGGSGASRPEASGPEVSGPGSGGSRAGGSDPGTSAADGPFGEGTRTPRADPTRAGRHGSERSASPGHARTGPWAVLRSRRETADEWGGHPADEAVGELWQPEERPAGPLWRDLDARARRRRVARLLGAATAVVLLWTVASRAPLGSREGYGTEDTTVEQSEDAPLRVPATPGPTPAVSPGDATPARHVG</sequence>
<feature type="compositionally biased region" description="Gly residues" evidence="1">
    <location>
        <begin position="331"/>
        <end position="342"/>
    </location>
</feature>
<keyword evidence="2" id="KW-0648">Protein biosynthesis</keyword>
<feature type="compositionally biased region" description="Basic and acidic residues" evidence="1">
    <location>
        <begin position="278"/>
        <end position="305"/>
    </location>
</feature>
<feature type="compositionally biased region" description="Basic and acidic residues" evidence="1">
    <location>
        <begin position="390"/>
        <end position="404"/>
    </location>
</feature>
<organism evidence="2 3">
    <name type="scientific">Streptomyces griseoaurantiacus M045</name>
    <dbReference type="NCBI Taxonomy" id="996637"/>
    <lineage>
        <taxon>Bacteria</taxon>
        <taxon>Bacillati</taxon>
        <taxon>Actinomycetota</taxon>
        <taxon>Actinomycetes</taxon>
        <taxon>Kitasatosporales</taxon>
        <taxon>Streptomycetaceae</taxon>
        <taxon>Streptomyces</taxon>
        <taxon>Streptomyces aurantiacus group</taxon>
    </lineage>
</organism>
<dbReference type="AlphaFoldDB" id="F3NGN3"/>
<feature type="compositionally biased region" description="Pro residues" evidence="1">
    <location>
        <begin position="1"/>
        <end position="14"/>
    </location>
</feature>
<reference evidence="2 3" key="1">
    <citation type="journal article" date="2011" name="J. Bacteriol.">
        <title>Draft genome sequence of the marine bacterium Streptomyces griseoaurantiacus M045, which produces novel manumycin-type antibiotics with a pABA core component.</title>
        <authorList>
            <person name="Li F."/>
            <person name="Jiang P."/>
            <person name="Zheng H."/>
            <person name="Wang S."/>
            <person name="Zhao G."/>
            <person name="Qin S."/>
            <person name="Liu Z."/>
        </authorList>
    </citation>
    <scope>NUCLEOTIDE SEQUENCE [LARGE SCALE GENOMIC DNA]</scope>
    <source>
        <strain evidence="2 3">M045</strain>
    </source>
</reference>
<keyword evidence="2" id="KW-0396">Initiation factor</keyword>